<dbReference type="EMBL" id="QLYR01000002">
    <property type="protein sequence ID" value="RAQ29842.1"/>
    <property type="molecule type" value="Genomic_DNA"/>
</dbReference>
<accession>A0A328UGC7</accession>
<feature type="transmembrane region" description="Helical" evidence="1">
    <location>
        <begin position="82"/>
        <end position="102"/>
    </location>
</feature>
<dbReference type="Proteomes" id="UP000249377">
    <property type="component" value="Unassembled WGS sequence"/>
</dbReference>
<feature type="transmembrane region" description="Helical" evidence="1">
    <location>
        <begin position="6"/>
        <end position="26"/>
    </location>
</feature>
<dbReference type="RefSeq" id="WP_112332258.1">
    <property type="nucleotide sequence ID" value="NZ_QLYR01000002.1"/>
</dbReference>
<feature type="transmembrane region" description="Helical" evidence="1">
    <location>
        <begin position="114"/>
        <end position="134"/>
    </location>
</feature>
<keyword evidence="1" id="KW-0812">Transmembrane</keyword>
<protein>
    <submittedName>
        <fullName evidence="2">Uncharacterized protein</fullName>
    </submittedName>
</protein>
<gene>
    <name evidence="2" type="ORF">DPQ25_06015</name>
</gene>
<keyword evidence="1" id="KW-1133">Transmembrane helix</keyword>
<name>A0A328UGC7_9FIRM</name>
<reference evidence="2 3" key="1">
    <citation type="submission" date="2018-06" db="EMBL/GenBank/DDBJ databases">
        <title>Noncontiguous genome sequence of Ruminococcaceae bacterium ASD2818.</title>
        <authorList>
            <person name="Chaplin A.V."/>
            <person name="Sokolova S.R."/>
            <person name="Kochetkova T.O."/>
            <person name="Goltsov A.Y."/>
            <person name="Trofimov D.Y."/>
            <person name="Efimov B.A."/>
        </authorList>
    </citation>
    <scope>NUCLEOTIDE SEQUENCE [LARGE SCALE GENOMIC DNA]</scope>
    <source>
        <strain evidence="2 3">ASD2818</strain>
    </source>
</reference>
<evidence type="ECO:0000313" key="2">
    <source>
        <dbReference type="EMBL" id="RAQ29842.1"/>
    </source>
</evidence>
<evidence type="ECO:0000256" key="1">
    <source>
        <dbReference type="SAM" id="Phobius"/>
    </source>
</evidence>
<proteinExistence type="predicted"/>
<evidence type="ECO:0000313" key="3">
    <source>
        <dbReference type="Proteomes" id="UP000249377"/>
    </source>
</evidence>
<dbReference type="AlphaFoldDB" id="A0A328UGC7"/>
<keyword evidence="1" id="KW-0472">Membrane</keyword>
<keyword evidence="3" id="KW-1185">Reference proteome</keyword>
<comment type="caution">
    <text evidence="2">The sequence shown here is derived from an EMBL/GenBank/DDBJ whole genome shotgun (WGS) entry which is preliminary data.</text>
</comment>
<organism evidence="2 3">
    <name type="scientific">Hydrogeniiclostridium mannosilyticum</name>
    <dbReference type="NCBI Taxonomy" id="2764322"/>
    <lineage>
        <taxon>Bacteria</taxon>
        <taxon>Bacillati</taxon>
        <taxon>Bacillota</taxon>
        <taxon>Clostridia</taxon>
        <taxon>Eubacteriales</taxon>
        <taxon>Acutalibacteraceae</taxon>
        <taxon>Hydrogeniiclostridium</taxon>
    </lineage>
</organism>
<sequence length="343" mass="39317">MTTQILNIVFSIILLPVNFCCAFWLFREAMNLTGMTFKEFLTFTSDVNLEGASPQRRMRKRQRFLVAFFREKSSDPKKSIRLLWIFGICTLPGAAAMPLAVYSALNPENLKYAFIGNLLLVLINIIIVISGKIYRKKHPLDEAMAEKLEAKHSKEKEEGKKNRRKNIIVYSFVGAFFFGILLFFMLLIAGVDFTHIGTHGLSGKPTYSNSISREDVNAVLKEKGYETAEIPVTYWDIDENKLMYVCAGVKGDSKFEYYEYNNGETIDLVYNQISYNISPDMEPTERKKHETELSNDNKMFTIAVDGVYYLVLYQGNMLIYAYSPESLDEINDILIKLGYLNSQ</sequence>
<feature type="transmembrane region" description="Helical" evidence="1">
    <location>
        <begin position="167"/>
        <end position="189"/>
    </location>
</feature>